<reference evidence="4" key="1">
    <citation type="journal article" date="2019" name="Int. J. Syst. Evol. Microbiol.">
        <title>The Global Catalogue of Microorganisms (GCM) 10K type strain sequencing project: providing services to taxonomists for standard genome sequencing and annotation.</title>
        <authorList>
            <consortium name="The Broad Institute Genomics Platform"/>
            <consortium name="The Broad Institute Genome Sequencing Center for Infectious Disease"/>
            <person name="Wu L."/>
            <person name="Ma J."/>
        </authorList>
    </citation>
    <scope>NUCLEOTIDE SEQUENCE [LARGE SCALE GENOMIC DNA]</scope>
    <source>
        <strain evidence="4">JCM 4376</strain>
    </source>
</reference>
<name>A0ABQ2W8T9_9ACTN</name>
<dbReference type="SUPFAM" id="SSF52540">
    <property type="entry name" value="P-loop containing nucleoside triphosphate hydrolases"/>
    <property type="match status" value="1"/>
</dbReference>
<dbReference type="Proteomes" id="UP000660675">
    <property type="component" value="Unassembled WGS sequence"/>
</dbReference>
<organism evidence="3 4">
    <name type="scientific">Streptomyces gelaticus</name>
    <dbReference type="NCBI Taxonomy" id="285446"/>
    <lineage>
        <taxon>Bacteria</taxon>
        <taxon>Bacillati</taxon>
        <taxon>Actinomycetota</taxon>
        <taxon>Actinomycetes</taxon>
        <taxon>Kitasatosporales</taxon>
        <taxon>Streptomycetaceae</taxon>
        <taxon>Streptomyces</taxon>
    </lineage>
</organism>
<evidence type="ECO:0000256" key="1">
    <source>
        <dbReference type="ARBA" id="ARBA00008059"/>
    </source>
</evidence>
<evidence type="ECO:0000313" key="3">
    <source>
        <dbReference type="EMBL" id="GGV96772.1"/>
    </source>
</evidence>
<evidence type="ECO:0000313" key="4">
    <source>
        <dbReference type="Proteomes" id="UP000660675"/>
    </source>
</evidence>
<dbReference type="InterPro" id="IPR003593">
    <property type="entry name" value="AAA+_ATPase"/>
</dbReference>
<dbReference type="NCBIfam" id="NF038214">
    <property type="entry name" value="IS21_help_AAA"/>
    <property type="match status" value="1"/>
</dbReference>
<comment type="similarity">
    <text evidence="1">Belongs to the IS21/IS1162 putative ATP-binding protein family.</text>
</comment>
<dbReference type="SMART" id="SM00382">
    <property type="entry name" value="AAA"/>
    <property type="match status" value="1"/>
</dbReference>
<dbReference type="PANTHER" id="PTHR30050:SF4">
    <property type="entry name" value="ATP-BINDING PROTEIN RV3427C IN INSERTION SEQUENCE-RELATED"/>
    <property type="match status" value="1"/>
</dbReference>
<sequence length="364" mass="40367">MTLPRQRGLTEQAADAAIDSACRLLRLPSIRNEFSDIAERALKDQMSYRGFLAELLMAECDDRARRRSERRIKAAGFPREKSLRAFDFDANPNIDAATIHTLASCEWIKKSQPLCLIGDSGTGKSHMLIALGTEAAMKGYRVRYTLATKPVNELVEAADEKQLNKTIARYGRVDLLCIDELGYMELDRHGAELLFQVLTEREEKNSVAIASNESFGKAHMFRRTRARCCRNFTGSTGGRHRHGHGVGNQRDQLLRPAVRLLGGDLGSTRRADKVGAIQAIETAASVAASAVRVPDHSRDVVGIEDEHAGVSADRVRPARHEGWQKPVAWGLLCDWRRHRHFPKVGADSLLTGNAGEDRHGRNSA</sequence>
<protein>
    <recommendedName>
        <fullName evidence="2">AAA+ ATPase domain-containing protein</fullName>
    </recommendedName>
</protein>
<dbReference type="CDD" id="cd00009">
    <property type="entry name" value="AAA"/>
    <property type="match status" value="1"/>
</dbReference>
<gene>
    <name evidence="3" type="ORF">GCM10015535_66840</name>
</gene>
<accession>A0ABQ2W8T9</accession>
<dbReference type="InterPro" id="IPR002611">
    <property type="entry name" value="IstB_ATP-bd"/>
</dbReference>
<proteinExistence type="inferred from homology"/>
<dbReference type="Pfam" id="PF01695">
    <property type="entry name" value="IstB_IS21"/>
    <property type="match status" value="1"/>
</dbReference>
<keyword evidence="4" id="KW-1185">Reference proteome</keyword>
<dbReference type="InterPro" id="IPR020591">
    <property type="entry name" value="Chromosome_initiator_DnaA-like"/>
</dbReference>
<dbReference type="PANTHER" id="PTHR30050">
    <property type="entry name" value="CHROMOSOMAL REPLICATION INITIATOR PROTEIN DNAA"/>
    <property type="match status" value="1"/>
</dbReference>
<dbReference type="InterPro" id="IPR027417">
    <property type="entry name" value="P-loop_NTPase"/>
</dbReference>
<dbReference type="InterPro" id="IPR047661">
    <property type="entry name" value="IstB"/>
</dbReference>
<comment type="caution">
    <text evidence="3">The sequence shown here is derived from an EMBL/GenBank/DDBJ whole genome shotgun (WGS) entry which is preliminary data.</text>
</comment>
<dbReference type="EMBL" id="BMTF01000041">
    <property type="protein sequence ID" value="GGV96772.1"/>
    <property type="molecule type" value="Genomic_DNA"/>
</dbReference>
<feature type="domain" description="AAA+ ATPase" evidence="2">
    <location>
        <begin position="110"/>
        <end position="236"/>
    </location>
</feature>
<dbReference type="PRINTS" id="PR00051">
    <property type="entry name" value="DNAA"/>
</dbReference>
<dbReference type="Gene3D" id="3.40.50.300">
    <property type="entry name" value="P-loop containing nucleotide triphosphate hydrolases"/>
    <property type="match status" value="1"/>
</dbReference>
<evidence type="ECO:0000259" key="2">
    <source>
        <dbReference type="SMART" id="SM00382"/>
    </source>
</evidence>